<comment type="caution">
    <text evidence="9">The sequence shown here is derived from an EMBL/GenBank/DDBJ whole genome shotgun (WGS) entry which is preliminary data.</text>
</comment>
<evidence type="ECO:0000256" key="4">
    <source>
        <dbReference type="ARBA" id="ARBA00023027"/>
    </source>
</evidence>
<evidence type="ECO:0000313" key="9">
    <source>
        <dbReference type="EMBL" id="RIH66967.1"/>
    </source>
</evidence>
<dbReference type="PANTHER" id="PTHR43818:SF1">
    <property type="entry name" value="GLYCOSYL HYDROLASE FAMILY 109 PROTEIN"/>
    <property type="match status" value="1"/>
</dbReference>
<dbReference type="RefSeq" id="WP_119347993.1">
    <property type="nucleotide sequence ID" value="NZ_QWET01000001.1"/>
</dbReference>
<dbReference type="AlphaFoldDB" id="A0A399D5W2"/>
<evidence type="ECO:0000259" key="7">
    <source>
        <dbReference type="Pfam" id="PF01408"/>
    </source>
</evidence>
<evidence type="ECO:0000256" key="2">
    <source>
        <dbReference type="ARBA" id="ARBA00009329"/>
    </source>
</evidence>
<dbReference type="InterPro" id="IPR000683">
    <property type="entry name" value="Gfo/Idh/MocA-like_OxRdtase_N"/>
</dbReference>
<gene>
    <name evidence="9" type="ORF">D1164_00610</name>
</gene>
<dbReference type="GO" id="GO:0016798">
    <property type="term" value="F:hydrolase activity, acting on glycosyl bonds"/>
    <property type="evidence" value="ECO:0007669"/>
    <property type="project" value="UniProtKB-KW"/>
</dbReference>
<feature type="domain" description="Gfo/Idh/MocA-like oxidoreductase N-terminal" evidence="7">
    <location>
        <begin position="66"/>
        <end position="190"/>
    </location>
</feature>
<dbReference type="InterPro" id="IPR006311">
    <property type="entry name" value="TAT_signal"/>
</dbReference>
<keyword evidence="3" id="KW-0378">Hydrolase</keyword>
<feature type="chain" id="PRO_5017268303" evidence="6">
    <location>
        <begin position="26"/>
        <end position="477"/>
    </location>
</feature>
<dbReference type="PANTHER" id="PTHR43818">
    <property type="entry name" value="BCDNA.GH03377"/>
    <property type="match status" value="1"/>
</dbReference>
<dbReference type="PROSITE" id="PS51257">
    <property type="entry name" value="PROKAR_LIPOPROTEIN"/>
    <property type="match status" value="1"/>
</dbReference>
<dbReference type="Pfam" id="PF21252">
    <property type="entry name" value="Glyco_hydro_109_C"/>
    <property type="match status" value="1"/>
</dbReference>
<sequence length="477" mass="53285">MKTNRRNFIKAAGVAGTGMVTGAMASCAGNQANGANPTAPHEISQKEYKQKFNMSGYAAPSLDVVRVGYIGIGGRGLGAVRRMRLIEGVEIKALCDILDDRVMMGQKALEEMGMPPAKTYTGDENIWRQMLQENELDLIYIATPRHLHPEMCILSMETGKHAVTEIPAVPTVEDAWRLVETSETTRKHCSMLENCTYDFWELLILNMARQGFMGEVVHVDAGYIHDQRELNVSKAKAWRIEEFINRNGNIYPTHGLGPACQLLNVNRGDRLDYLISMSSNDFTMGPKIDELAKEDDYYKKYKGQWQLGNVNTSTIRTKKGKTIMLQYNVSNPRPYDRLQQVIGTKAISKKYPFPSRISVGHEWLSEEETGELVEKYTPRLVKLVGEMAKKVGGHGGMDFLMEWRLIDCLKNGLPLDMDVYDAAAWSSVVPLSEWSVAHSSCPVKFPDYTCGSFETNTPVDLEILKGGNTGIKNIPGS</sequence>
<comment type="similarity">
    <text evidence="2">Belongs to the Gfo/Idh/MocA family. Glycosyl hydrolase 109 subfamily.</text>
</comment>
<evidence type="ECO:0000256" key="5">
    <source>
        <dbReference type="ARBA" id="ARBA00023295"/>
    </source>
</evidence>
<dbReference type="GO" id="GO:0000166">
    <property type="term" value="F:nucleotide binding"/>
    <property type="evidence" value="ECO:0007669"/>
    <property type="project" value="InterPro"/>
</dbReference>
<comment type="cofactor">
    <cofactor evidence="1">
        <name>NAD(+)</name>
        <dbReference type="ChEBI" id="CHEBI:57540"/>
    </cofactor>
</comment>
<dbReference type="OrthoDB" id="9771072at2"/>
<keyword evidence="4" id="KW-0520">NAD</keyword>
<accession>A0A399D5W2</accession>
<dbReference type="SUPFAM" id="SSF51735">
    <property type="entry name" value="NAD(P)-binding Rossmann-fold domains"/>
    <property type="match status" value="1"/>
</dbReference>
<name>A0A399D5W2_9BACT</name>
<dbReference type="Pfam" id="PF01408">
    <property type="entry name" value="GFO_IDH_MocA"/>
    <property type="match status" value="1"/>
</dbReference>
<keyword evidence="6" id="KW-0732">Signal</keyword>
<dbReference type="Gene3D" id="3.40.50.720">
    <property type="entry name" value="NAD(P)-binding Rossmann-like Domain"/>
    <property type="match status" value="1"/>
</dbReference>
<dbReference type="Gene3D" id="3.30.360.10">
    <property type="entry name" value="Dihydrodipicolinate Reductase, domain 2"/>
    <property type="match status" value="1"/>
</dbReference>
<proteinExistence type="inferred from homology"/>
<evidence type="ECO:0000256" key="6">
    <source>
        <dbReference type="SAM" id="SignalP"/>
    </source>
</evidence>
<evidence type="ECO:0000256" key="3">
    <source>
        <dbReference type="ARBA" id="ARBA00022801"/>
    </source>
</evidence>
<feature type="signal peptide" evidence="6">
    <location>
        <begin position="1"/>
        <end position="25"/>
    </location>
</feature>
<protein>
    <submittedName>
        <fullName evidence="9">Twin-arginine translocation signal domain-containing protein</fullName>
    </submittedName>
</protein>
<evidence type="ECO:0000259" key="8">
    <source>
        <dbReference type="Pfam" id="PF21252"/>
    </source>
</evidence>
<keyword evidence="10" id="KW-1185">Reference proteome</keyword>
<dbReference type="EMBL" id="QWET01000001">
    <property type="protein sequence ID" value="RIH66967.1"/>
    <property type="molecule type" value="Genomic_DNA"/>
</dbReference>
<dbReference type="NCBIfam" id="TIGR01409">
    <property type="entry name" value="TAT_signal_seq"/>
    <property type="match status" value="1"/>
</dbReference>
<organism evidence="9 10">
    <name type="scientific">Mariniphaga sediminis</name>
    <dbReference type="NCBI Taxonomy" id="1628158"/>
    <lineage>
        <taxon>Bacteria</taxon>
        <taxon>Pseudomonadati</taxon>
        <taxon>Bacteroidota</taxon>
        <taxon>Bacteroidia</taxon>
        <taxon>Marinilabiliales</taxon>
        <taxon>Prolixibacteraceae</taxon>
        <taxon>Mariniphaga</taxon>
    </lineage>
</organism>
<dbReference type="InterPro" id="IPR036291">
    <property type="entry name" value="NAD(P)-bd_dom_sf"/>
</dbReference>
<keyword evidence="5" id="KW-0326">Glycosidase</keyword>
<dbReference type="Proteomes" id="UP000266441">
    <property type="component" value="Unassembled WGS sequence"/>
</dbReference>
<dbReference type="InterPro" id="IPR019546">
    <property type="entry name" value="TAT_signal_bac_arc"/>
</dbReference>
<evidence type="ECO:0000313" key="10">
    <source>
        <dbReference type="Proteomes" id="UP000266441"/>
    </source>
</evidence>
<dbReference type="PROSITE" id="PS51318">
    <property type="entry name" value="TAT"/>
    <property type="match status" value="1"/>
</dbReference>
<dbReference type="InterPro" id="IPR050463">
    <property type="entry name" value="Gfo/Idh/MocA_oxidrdct_glycsds"/>
</dbReference>
<dbReference type="InterPro" id="IPR049303">
    <property type="entry name" value="Glyco_hydro_109_C"/>
</dbReference>
<feature type="domain" description="Glycosyl hydrolase 109 C-terminal" evidence="8">
    <location>
        <begin position="202"/>
        <end position="357"/>
    </location>
</feature>
<reference evidence="9 10" key="1">
    <citation type="journal article" date="2015" name="Int. J. Syst. Evol. Microbiol.">
        <title>Mariniphaga sediminis sp. nov., isolated from coastal sediment.</title>
        <authorList>
            <person name="Wang F.Q."/>
            <person name="Shen Q.Y."/>
            <person name="Chen G.J."/>
            <person name="Du Z.J."/>
        </authorList>
    </citation>
    <scope>NUCLEOTIDE SEQUENCE [LARGE SCALE GENOMIC DNA]</scope>
    <source>
        <strain evidence="9 10">SY21</strain>
    </source>
</reference>
<evidence type="ECO:0000256" key="1">
    <source>
        <dbReference type="ARBA" id="ARBA00001911"/>
    </source>
</evidence>